<dbReference type="AlphaFoldDB" id="A0A0N8KF01"/>
<evidence type="ECO:0000256" key="7">
    <source>
        <dbReference type="SAM" id="MobiDB-lite"/>
    </source>
</evidence>
<reference evidence="9 11" key="1">
    <citation type="submission" date="2015-09" db="EMBL/GenBank/DDBJ databases">
        <title>Identification and resolution of microdiversity through metagenomic sequencing of parallel consortia.</title>
        <authorList>
            <person name="Nelson W.C."/>
            <person name="Romine M.F."/>
            <person name="Lindemann S.R."/>
        </authorList>
    </citation>
    <scope>NUCLEOTIDE SEQUENCE [LARGE SCALE GENOMIC DNA]</scope>
    <source>
        <strain evidence="9">HL-109</strain>
    </source>
</reference>
<dbReference type="Proteomes" id="UP000050497">
    <property type="component" value="Unassembled WGS sequence"/>
</dbReference>
<dbReference type="RefSeq" id="WP_083204727.1">
    <property type="nucleotide sequence ID" value="NZ_FMBM01000003.1"/>
</dbReference>
<dbReference type="InterPro" id="IPR035926">
    <property type="entry name" value="NusB-like_sf"/>
</dbReference>
<dbReference type="Gene3D" id="3.40.50.150">
    <property type="entry name" value="Vaccinia Virus protein VP39"/>
    <property type="match status" value="1"/>
</dbReference>
<dbReference type="EMBL" id="FMBM01000003">
    <property type="protein sequence ID" value="SCC82561.1"/>
    <property type="molecule type" value="Genomic_DNA"/>
</dbReference>
<comment type="similarity">
    <text evidence="1 6">Belongs to the class I-like SAM-binding methyltransferase superfamily. RsmB/NOP family.</text>
</comment>
<evidence type="ECO:0000313" key="12">
    <source>
        <dbReference type="Proteomes" id="UP000182800"/>
    </source>
</evidence>
<dbReference type="GO" id="GO:0003723">
    <property type="term" value="F:RNA binding"/>
    <property type="evidence" value="ECO:0007669"/>
    <property type="project" value="UniProtKB-UniRule"/>
</dbReference>
<evidence type="ECO:0000259" key="8">
    <source>
        <dbReference type="PROSITE" id="PS51686"/>
    </source>
</evidence>
<evidence type="ECO:0000256" key="1">
    <source>
        <dbReference type="ARBA" id="ARBA00007494"/>
    </source>
</evidence>
<keyword evidence="4 6" id="KW-0949">S-adenosyl-L-methionine</keyword>
<proteinExistence type="inferred from homology"/>
<dbReference type="EC" id="2.1.1.176" evidence="9"/>
<evidence type="ECO:0000313" key="9">
    <source>
        <dbReference type="EMBL" id="KPQ12762.1"/>
    </source>
</evidence>
<evidence type="ECO:0000256" key="6">
    <source>
        <dbReference type="PROSITE-ProRule" id="PRU01023"/>
    </source>
</evidence>
<feature type="active site" description="Nucleophile" evidence="6">
    <location>
        <position position="402"/>
    </location>
</feature>
<dbReference type="InterPro" id="IPR018314">
    <property type="entry name" value="RsmB/NOL1/NOP2-like_CS"/>
</dbReference>
<dbReference type="OrthoDB" id="9810297at2"/>
<dbReference type="PATRIC" id="fig|1653334.4.peg.2022"/>
<evidence type="ECO:0000256" key="4">
    <source>
        <dbReference type="ARBA" id="ARBA00022691"/>
    </source>
</evidence>
<keyword evidence="2 6" id="KW-0489">Methyltransferase</keyword>
<dbReference type="PROSITE" id="PS01153">
    <property type="entry name" value="NOL1_NOP2_SUN"/>
    <property type="match status" value="1"/>
</dbReference>
<feature type="binding site" evidence="6">
    <location>
        <position position="307"/>
    </location>
    <ligand>
        <name>S-adenosyl-L-methionine</name>
        <dbReference type="ChEBI" id="CHEBI:59789"/>
    </ligand>
</feature>
<dbReference type="GO" id="GO:0001510">
    <property type="term" value="P:RNA methylation"/>
    <property type="evidence" value="ECO:0007669"/>
    <property type="project" value="InterPro"/>
</dbReference>
<comment type="caution">
    <text evidence="9">The sequence shown here is derived from an EMBL/GenBank/DDBJ whole genome shotgun (WGS) entry which is preliminary data.</text>
</comment>
<protein>
    <submittedName>
        <fullName evidence="9">16S rRNA (Cytosine967-C5)-methyltransferase</fullName>
        <ecNumber evidence="9">2.1.1.176</ecNumber>
    </submittedName>
</protein>
<dbReference type="InterPro" id="IPR001678">
    <property type="entry name" value="MeTrfase_RsmB-F_NOP2_dom"/>
</dbReference>
<dbReference type="Pfam" id="PF01029">
    <property type="entry name" value="NusB"/>
    <property type="match status" value="1"/>
</dbReference>
<gene>
    <name evidence="9" type="primary">rsmB</name>
    <name evidence="10" type="ORF">GA0071312_3567</name>
    <name evidence="9" type="ORF">HLUCCO17_01310</name>
</gene>
<evidence type="ECO:0000313" key="11">
    <source>
        <dbReference type="Proteomes" id="UP000050497"/>
    </source>
</evidence>
<evidence type="ECO:0000256" key="2">
    <source>
        <dbReference type="ARBA" id="ARBA00022603"/>
    </source>
</evidence>
<feature type="domain" description="SAM-dependent MTase RsmB/NOP-type" evidence="8">
    <location>
        <begin position="185"/>
        <end position="478"/>
    </location>
</feature>
<dbReference type="InterPro" id="IPR023267">
    <property type="entry name" value="RCMT"/>
</dbReference>
<dbReference type="FunFam" id="3.40.50.150:FF:000257">
    <property type="entry name" value="16S rRNA methyltransferase"/>
    <property type="match status" value="1"/>
</dbReference>
<dbReference type="GO" id="GO:0006355">
    <property type="term" value="P:regulation of DNA-templated transcription"/>
    <property type="evidence" value="ECO:0007669"/>
    <property type="project" value="InterPro"/>
</dbReference>
<name>A0A0N8KF01_9HYPH</name>
<dbReference type="PRINTS" id="PR02008">
    <property type="entry name" value="RCMTFAMILY"/>
</dbReference>
<dbReference type="Pfam" id="PF01189">
    <property type="entry name" value="Methyltr_RsmB-F"/>
    <property type="match status" value="1"/>
</dbReference>
<accession>A0A0N8KF01</accession>
<reference evidence="10 12" key="2">
    <citation type="submission" date="2016-08" db="EMBL/GenBank/DDBJ databases">
        <authorList>
            <person name="Varghese N."/>
            <person name="Submissions Spin"/>
        </authorList>
    </citation>
    <scope>NUCLEOTIDE SEQUENCE [LARGE SCALE GENOMIC DNA]</scope>
    <source>
        <strain evidence="10 12">HL-109</strain>
    </source>
</reference>
<dbReference type="Proteomes" id="UP000182800">
    <property type="component" value="Unassembled WGS sequence"/>
</dbReference>
<dbReference type="GO" id="GO:0008173">
    <property type="term" value="F:RNA methyltransferase activity"/>
    <property type="evidence" value="ECO:0007669"/>
    <property type="project" value="InterPro"/>
</dbReference>
<dbReference type="PANTHER" id="PTHR22807:SF61">
    <property type="entry name" value="NOL1_NOP2_SUN FAMILY PROTEIN _ ANTITERMINATION NUSB DOMAIN-CONTAINING PROTEIN"/>
    <property type="match status" value="1"/>
</dbReference>
<feature type="binding site" evidence="6">
    <location>
        <begin position="286"/>
        <end position="292"/>
    </location>
    <ligand>
        <name>S-adenosyl-L-methionine</name>
        <dbReference type="ChEBI" id="CHEBI:59789"/>
    </ligand>
</feature>
<dbReference type="CDD" id="cd02440">
    <property type="entry name" value="AdoMet_MTases"/>
    <property type="match status" value="1"/>
</dbReference>
<sequence>MTSPSQKPPDDTGRKSRSASSPARTHKPRGAGAARDDGEGLAARRLAFTVIGEVLRSRRPLDDAFPQALAAMKADIPQRDAALARAICIVAFRRMGTIRAALAARMTGKSAKGQLRDLLTVIAAQILFLDVPDHAAVATGVALARSHPDLKHYARLVNALGRRIARERESILAEAGPLDDLPEWLHARWLSRWGEAECIAMAGVLRREAPLDLTLRDDQDGPARALWAERLDARILPTGSLRLADRRAVETLPGYDDGAWLVQDAAAAIPARLLAVGPGERVADLCAAPGGKTVQLAARGADVLAVDRSQKRLTRVAENLARLRLTARLRAADVLALEDDLRFDAILLDAPCSATGTLRRNPDVAWTKTPEDIAKLADLQRRLIDKAVGLLAPGGRLVYCTCSLEPEEGEAQARYLLERHGDMQRIAITPDELAASGALADLAGLIDAQGDFRALPHRGGSGLVEGLDGFFAARFRKLPAANDPA</sequence>
<feature type="binding site" evidence="6">
    <location>
        <position position="333"/>
    </location>
    <ligand>
        <name>S-adenosyl-L-methionine</name>
        <dbReference type="ChEBI" id="CHEBI:59789"/>
    </ligand>
</feature>
<keyword evidence="5 6" id="KW-0694">RNA-binding</keyword>
<keyword evidence="12" id="KW-1185">Reference proteome</keyword>
<dbReference type="SUPFAM" id="SSF48013">
    <property type="entry name" value="NusB-like"/>
    <property type="match status" value="1"/>
</dbReference>
<feature type="binding site" evidence="6">
    <location>
        <position position="349"/>
    </location>
    <ligand>
        <name>S-adenosyl-L-methionine</name>
        <dbReference type="ChEBI" id="CHEBI:59789"/>
    </ligand>
</feature>
<dbReference type="SUPFAM" id="SSF53335">
    <property type="entry name" value="S-adenosyl-L-methionine-dependent methyltransferases"/>
    <property type="match status" value="1"/>
</dbReference>
<dbReference type="PROSITE" id="PS51686">
    <property type="entry name" value="SAM_MT_RSMB_NOP"/>
    <property type="match status" value="1"/>
</dbReference>
<organism evidence="9 11">
    <name type="scientific">Saliniramus fredricksonii</name>
    <dbReference type="NCBI Taxonomy" id="1653334"/>
    <lineage>
        <taxon>Bacteria</taxon>
        <taxon>Pseudomonadati</taxon>
        <taxon>Pseudomonadota</taxon>
        <taxon>Alphaproteobacteria</taxon>
        <taxon>Hyphomicrobiales</taxon>
        <taxon>Salinarimonadaceae</taxon>
        <taxon>Saliniramus</taxon>
    </lineage>
</organism>
<evidence type="ECO:0000256" key="5">
    <source>
        <dbReference type="ARBA" id="ARBA00022884"/>
    </source>
</evidence>
<dbReference type="EMBL" id="LJSX01000001">
    <property type="protein sequence ID" value="KPQ12762.1"/>
    <property type="molecule type" value="Genomic_DNA"/>
</dbReference>
<dbReference type="InterPro" id="IPR006027">
    <property type="entry name" value="NusB_RsmB_TIM44"/>
</dbReference>
<dbReference type="Gene3D" id="1.10.940.10">
    <property type="entry name" value="NusB-like"/>
    <property type="match status" value="1"/>
</dbReference>
<evidence type="ECO:0000313" key="10">
    <source>
        <dbReference type="EMBL" id="SCC82561.1"/>
    </source>
</evidence>
<keyword evidence="3 6" id="KW-0808">Transferase</keyword>
<dbReference type="PANTHER" id="PTHR22807">
    <property type="entry name" value="NOP2 YEAST -RELATED NOL1/NOP2/FMU SUN DOMAIN-CONTAINING"/>
    <property type="match status" value="1"/>
</dbReference>
<evidence type="ECO:0000256" key="3">
    <source>
        <dbReference type="ARBA" id="ARBA00022679"/>
    </source>
</evidence>
<dbReference type="InterPro" id="IPR049560">
    <property type="entry name" value="MeTrfase_RsmB-F_NOP2_cat"/>
</dbReference>
<dbReference type="STRING" id="1653334.GA0071312_3567"/>
<dbReference type="InterPro" id="IPR029063">
    <property type="entry name" value="SAM-dependent_MTases_sf"/>
</dbReference>
<feature type="region of interest" description="Disordered" evidence="7">
    <location>
        <begin position="1"/>
        <end position="38"/>
    </location>
</feature>